<dbReference type="EMBL" id="JBHFFA010000005">
    <property type="protein sequence ID" value="KAL2624240.1"/>
    <property type="molecule type" value="Genomic_DNA"/>
</dbReference>
<feature type="region of interest" description="Disordered" evidence="1">
    <location>
        <begin position="1"/>
        <end position="55"/>
    </location>
</feature>
<dbReference type="AlphaFoldDB" id="A0ABD1YC17"/>
<evidence type="ECO:0000313" key="2">
    <source>
        <dbReference type="EMBL" id="KAL2624240.1"/>
    </source>
</evidence>
<dbReference type="Proteomes" id="UP001605036">
    <property type="component" value="Unassembled WGS sequence"/>
</dbReference>
<evidence type="ECO:0000256" key="1">
    <source>
        <dbReference type="SAM" id="MobiDB-lite"/>
    </source>
</evidence>
<comment type="caution">
    <text evidence="2">The sequence shown here is derived from an EMBL/GenBank/DDBJ whole genome shotgun (WGS) entry which is preliminary data.</text>
</comment>
<keyword evidence="3" id="KW-1185">Reference proteome</keyword>
<proteinExistence type="predicted"/>
<reference evidence="2 3" key="1">
    <citation type="submission" date="2024-09" db="EMBL/GenBank/DDBJ databases">
        <title>Chromosome-scale assembly of Riccia fluitans.</title>
        <authorList>
            <person name="Paukszto L."/>
            <person name="Sawicki J."/>
            <person name="Karawczyk K."/>
            <person name="Piernik-Szablinska J."/>
            <person name="Szczecinska M."/>
            <person name="Mazdziarz M."/>
        </authorList>
    </citation>
    <scope>NUCLEOTIDE SEQUENCE [LARGE SCALE GENOMIC DNA]</scope>
    <source>
        <strain evidence="2">Rf_01</strain>
        <tissue evidence="2">Aerial parts of the thallus</tissue>
    </source>
</reference>
<sequence length="102" mass="11448">MVNQVSTRSKKKEKSEEPSTSKGKQKVTDQKKDNSTNNSTSELSTKAKSDDRKVYKDDISDVIQNILKEIPPLKVQDIPLTGKEPPRVEGGHPMLSQLREDL</sequence>
<feature type="compositionally biased region" description="Basic and acidic residues" evidence="1">
    <location>
        <begin position="45"/>
        <end position="55"/>
    </location>
</feature>
<name>A0ABD1YC17_9MARC</name>
<feature type="region of interest" description="Disordered" evidence="1">
    <location>
        <begin position="77"/>
        <end position="102"/>
    </location>
</feature>
<protein>
    <submittedName>
        <fullName evidence="2">Uncharacterized protein</fullName>
    </submittedName>
</protein>
<feature type="compositionally biased region" description="Low complexity" evidence="1">
    <location>
        <begin position="35"/>
        <end position="44"/>
    </location>
</feature>
<gene>
    <name evidence="2" type="ORF">R1flu_008485</name>
</gene>
<organism evidence="2 3">
    <name type="scientific">Riccia fluitans</name>
    <dbReference type="NCBI Taxonomy" id="41844"/>
    <lineage>
        <taxon>Eukaryota</taxon>
        <taxon>Viridiplantae</taxon>
        <taxon>Streptophyta</taxon>
        <taxon>Embryophyta</taxon>
        <taxon>Marchantiophyta</taxon>
        <taxon>Marchantiopsida</taxon>
        <taxon>Marchantiidae</taxon>
        <taxon>Marchantiales</taxon>
        <taxon>Ricciaceae</taxon>
        <taxon>Riccia</taxon>
    </lineage>
</organism>
<accession>A0ABD1YC17</accession>
<evidence type="ECO:0000313" key="3">
    <source>
        <dbReference type="Proteomes" id="UP001605036"/>
    </source>
</evidence>